<dbReference type="RefSeq" id="WP_091760438.1">
    <property type="nucleotide sequence ID" value="NZ_FOHB01000006.1"/>
</dbReference>
<comment type="subcellular location">
    <subcellularLocation>
        <location evidence="1 14">Cell membrane</location>
        <topology evidence="1 14">Multi-pass membrane protein</topology>
    </subcellularLocation>
</comment>
<sequence>MTALDPSARISASPATGAGRGWKRTVGAYVALTKPRIIELLLVTTVPVMFLAQRGIPSLWLIVATLVGGSLSAGAANTFNCVYDRDIDAEMHRTSNRPMVTGEVTPRNGLIFGAVLTAVSTLWFVWQVNLISAALSLGAIVMYAVGYTMILKRRTAQNIVWGGAAGCMPVLIGWSAVTGTVGWPAVILFLVIFFWTPPHYWPLSMRFKDDYAAAHVPMLPVVERFTVVAKQIVVYSWAMVLTSLALVPVASMGWLYLVTAVVTGALFIAEAHRLQRAAKAGEGPKVLRPMRLFHFSISYVAILFLGVAVDPLLHLPLT</sequence>
<gene>
    <name evidence="14" type="primary">ctaB</name>
    <name evidence="16" type="ORF">SAMN05216199_3271</name>
</gene>
<dbReference type="STRING" id="587636.SAMN05216199_3271"/>
<feature type="transmembrane region" description="Helical" evidence="14">
    <location>
        <begin position="253"/>
        <end position="271"/>
    </location>
</feature>
<evidence type="ECO:0000256" key="14">
    <source>
        <dbReference type="HAMAP-Rule" id="MF_00154"/>
    </source>
</evidence>
<dbReference type="GO" id="GO:0005886">
    <property type="term" value="C:plasma membrane"/>
    <property type="evidence" value="ECO:0007669"/>
    <property type="project" value="UniProtKB-SubCell"/>
</dbReference>
<feature type="transmembrane region" description="Helical" evidence="14">
    <location>
        <begin position="104"/>
        <end position="124"/>
    </location>
</feature>
<comment type="miscellaneous">
    <text evidence="14">Carbon 2 of the heme B porphyrin ring is defined according to the Fischer nomenclature.</text>
</comment>
<feature type="transmembrane region" description="Helical" evidence="14">
    <location>
        <begin position="130"/>
        <end position="151"/>
    </location>
</feature>
<keyword evidence="17" id="KW-1185">Reference proteome</keyword>
<feature type="transmembrane region" description="Helical" evidence="14">
    <location>
        <begin position="227"/>
        <end position="247"/>
    </location>
</feature>
<dbReference type="PANTHER" id="PTHR43448:SF7">
    <property type="entry name" value="4-HYDROXYBENZOATE SOLANESYLTRANSFERASE"/>
    <property type="match status" value="1"/>
</dbReference>
<evidence type="ECO:0000256" key="6">
    <source>
        <dbReference type="ARBA" id="ARBA00022692"/>
    </source>
</evidence>
<feature type="transmembrane region" description="Helical" evidence="14">
    <location>
        <begin position="183"/>
        <end position="201"/>
    </location>
</feature>
<evidence type="ECO:0000256" key="13">
    <source>
        <dbReference type="ARBA" id="ARBA00047690"/>
    </source>
</evidence>
<dbReference type="PANTHER" id="PTHR43448">
    <property type="entry name" value="PROTOHEME IX FARNESYLTRANSFERASE, MITOCHONDRIAL"/>
    <property type="match status" value="1"/>
</dbReference>
<evidence type="ECO:0000256" key="10">
    <source>
        <dbReference type="ARBA" id="ARBA00030253"/>
    </source>
</evidence>
<feature type="transmembrane region" description="Helical" evidence="14">
    <location>
        <begin position="158"/>
        <end position="177"/>
    </location>
</feature>
<dbReference type="EMBL" id="FOHB01000006">
    <property type="protein sequence ID" value="SES39368.1"/>
    <property type="molecule type" value="Genomic_DNA"/>
</dbReference>
<keyword evidence="7 14" id="KW-1133">Transmembrane helix</keyword>
<evidence type="ECO:0000256" key="15">
    <source>
        <dbReference type="SAM" id="MobiDB-lite"/>
    </source>
</evidence>
<organism evidence="16 17">
    <name type="scientific">Pedococcus cremeus</name>
    <dbReference type="NCBI Taxonomy" id="587636"/>
    <lineage>
        <taxon>Bacteria</taxon>
        <taxon>Bacillati</taxon>
        <taxon>Actinomycetota</taxon>
        <taxon>Actinomycetes</taxon>
        <taxon>Micrococcales</taxon>
        <taxon>Intrasporangiaceae</taxon>
        <taxon>Pedococcus</taxon>
    </lineage>
</organism>
<evidence type="ECO:0000256" key="1">
    <source>
        <dbReference type="ARBA" id="ARBA00004651"/>
    </source>
</evidence>
<dbReference type="GO" id="GO:0008495">
    <property type="term" value="F:protoheme IX farnesyltransferase activity"/>
    <property type="evidence" value="ECO:0007669"/>
    <property type="project" value="UniProtKB-UniRule"/>
</dbReference>
<evidence type="ECO:0000256" key="11">
    <source>
        <dbReference type="ARBA" id="ARBA00040810"/>
    </source>
</evidence>
<proteinExistence type="inferred from homology"/>
<dbReference type="NCBIfam" id="TIGR01473">
    <property type="entry name" value="cyoE_ctaB"/>
    <property type="match status" value="1"/>
</dbReference>
<dbReference type="AlphaFoldDB" id="A0A1H9WZJ2"/>
<keyword evidence="5 14" id="KW-0808">Transferase</keyword>
<evidence type="ECO:0000256" key="3">
    <source>
        <dbReference type="ARBA" id="ARBA00012292"/>
    </source>
</evidence>
<feature type="transmembrane region" description="Helical" evidence="14">
    <location>
        <begin position="292"/>
        <end position="313"/>
    </location>
</feature>
<keyword evidence="6 14" id="KW-0812">Transmembrane</keyword>
<dbReference type="UniPathway" id="UPA00834">
    <property type="reaction ID" value="UER00712"/>
</dbReference>
<comment type="catalytic activity">
    <reaction evidence="13 14">
        <text>heme b + (2E,6E)-farnesyl diphosphate + H2O = Fe(II)-heme o + diphosphate</text>
        <dbReference type="Rhea" id="RHEA:28070"/>
        <dbReference type="ChEBI" id="CHEBI:15377"/>
        <dbReference type="ChEBI" id="CHEBI:33019"/>
        <dbReference type="ChEBI" id="CHEBI:60344"/>
        <dbReference type="ChEBI" id="CHEBI:60530"/>
        <dbReference type="ChEBI" id="CHEBI:175763"/>
        <dbReference type="EC" id="2.5.1.141"/>
    </reaction>
</comment>
<dbReference type="CDD" id="cd13957">
    <property type="entry name" value="PT_UbiA_Cox10"/>
    <property type="match status" value="1"/>
</dbReference>
<keyword evidence="8 14" id="KW-0350">Heme biosynthesis</keyword>
<feature type="transmembrane region" description="Helical" evidence="14">
    <location>
        <begin position="37"/>
        <end position="53"/>
    </location>
</feature>
<protein>
    <recommendedName>
        <fullName evidence="11 14">Protoheme IX farnesyltransferase</fullName>
        <ecNumber evidence="3 14">2.5.1.141</ecNumber>
    </recommendedName>
    <alternativeName>
        <fullName evidence="12 14">Heme B farnesyltransferase</fullName>
    </alternativeName>
    <alternativeName>
        <fullName evidence="10 14">Heme O synthase</fullName>
    </alternativeName>
</protein>
<keyword evidence="4 14" id="KW-1003">Cell membrane</keyword>
<evidence type="ECO:0000313" key="17">
    <source>
        <dbReference type="Proteomes" id="UP000199019"/>
    </source>
</evidence>
<evidence type="ECO:0000256" key="12">
    <source>
        <dbReference type="ARBA" id="ARBA00042475"/>
    </source>
</evidence>
<dbReference type="InterPro" id="IPR000537">
    <property type="entry name" value="UbiA_prenyltransferase"/>
</dbReference>
<dbReference type="Gene3D" id="1.10.357.140">
    <property type="entry name" value="UbiA prenyltransferase"/>
    <property type="match status" value="1"/>
</dbReference>
<dbReference type="NCBIfam" id="NF003349">
    <property type="entry name" value="PRK04375.1-2"/>
    <property type="match status" value="1"/>
</dbReference>
<dbReference type="OrthoDB" id="9814417at2"/>
<evidence type="ECO:0000313" key="16">
    <source>
        <dbReference type="EMBL" id="SES39368.1"/>
    </source>
</evidence>
<dbReference type="InterPro" id="IPR006369">
    <property type="entry name" value="Protohaem_IX_farnesylTrfase"/>
</dbReference>
<evidence type="ECO:0000256" key="5">
    <source>
        <dbReference type="ARBA" id="ARBA00022679"/>
    </source>
</evidence>
<dbReference type="EC" id="2.5.1.141" evidence="3 14"/>
<reference evidence="17" key="1">
    <citation type="submission" date="2016-10" db="EMBL/GenBank/DDBJ databases">
        <authorList>
            <person name="Varghese N."/>
            <person name="Submissions S."/>
        </authorList>
    </citation>
    <scope>NUCLEOTIDE SEQUENCE [LARGE SCALE GENOMIC DNA]</scope>
    <source>
        <strain evidence="17">CGMCC 1.6963</strain>
    </source>
</reference>
<dbReference type="Pfam" id="PF01040">
    <property type="entry name" value="UbiA"/>
    <property type="match status" value="1"/>
</dbReference>
<accession>A0A1H9WZJ2</accession>
<dbReference type="InterPro" id="IPR030470">
    <property type="entry name" value="UbiA_prenylTrfase_CS"/>
</dbReference>
<dbReference type="InterPro" id="IPR044878">
    <property type="entry name" value="UbiA_sf"/>
</dbReference>
<comment type="function">
    <text evidence="14">Converts heme B (protoheme IX) to heme O by substitution of the vinyl group on carbon 2 of heme B porphyrin ring with a hydroxyethyl farnesyl side group.</text>
</comment>
<dbReference type="Proteomes" id="UP000199019">
    <property type="component" value="Unassembled WGS sequence"/>
</dbReference>
<dbReference type="GO" id="GO:0048034">
    <property type="term" value="P:heme O biosynthetic process"/>
    <property type="evidence" value="ECO:0007669"/>
    <property type="project" value="UniProtKB-UniRule"/>
</dbReference>
<keyword evidence="9 14" id="KW-0472">Membrane</keyword>
<name>A0A1H9WZJ2_9MICO</name>
<comment type="pathway">
    <text evidence="2 14">Porphyrin-containing compound metabolism; heme O biosynthesis; heme O from protoheme: step 1/1.</text>
</comment>
<evidence type="ECO:0000256" key="2">
    <source>
        <dbReference type="ARBA" id="ARBA00004919"/>
    </source>
</evidence>
<feature type="transmembrane region" description="Helical" evidence="14">
    <location>
        <begin position="59"/>
        <end position="83"/>
    </location>
</feature>
<dbReference type="PROSITE" id="PS00943">
    <property type="entry name" value="UBIA"/>
    <property type="match status" value="1"/>
</dbReference>
<dbReference type="FunFam" id="1.10.357.140:FF:000001">
    <property type="entry name" value="Protoheme IX farnesyltransferase"/>
    <property type="match status" value="1"/>
</dbReference>
<evidence type="ECO:0000256" key="9">
    <source>
        <dbReference type="ARBA" id="ARBA00023136"/>
    </source>
</evidence>
<evidence type="ECO:0000256" key="4">
    <source>
        <dbReference type="ARBA" id="ARBA00022475"/>
    </source>
</evidence>
<evidence type="ECO:0000256" key="7">
    <source>
        <dbReference type="ARBA" id="ARBA00022989"/>
    </source>
</evidence>
<feature type="region of interest" description="Disordered" evidence="15">
    <location>
        <begin position="1"/>
        <end position="20"/>
    </location>
</feature>
<comment type="similarity">
    <text evidence="14">Belongs to the UbiA prenyltransferase family. Protoheme IX farnesyltransferase subfamily.</text>
</comment>
<dbReference type="HAMAP" id="MF_00154">
    <property type="entry name" value="CyoE_CtaB"/>
    <property type="match status" value="1"/>
</dbReference>
<evidence type="ECO:0000256" key="8">
    <source>
        <dbReference type="ARBA" id="ARBA00023133"/>
    </source>
</evidence>